<evidence type="ECO:0000313" key="1">
    <source>
        <dbReference type="EMBL" id="KAI9397660.1"/>
    </source>
</evidence>
<dbReference type="EMBL" id="CM009292">
    <property type="protein sequence ID" value="KAI9397660.1"/>
    <property type="molecule type" value="Genomic_DNA"/>
</dbReference>
<reference evidence="1 2" key="1">
    <citation type="journal article" date="2006" name="Science">
        <title>The genome of black cottonwood, Populus trichocarpa (Torr. &amp; Gray).</title>
        <authorList>
            <person name="Tuskan G.A."/>
            <person name="Difazio S."/>
            <person name="Jansson S."/>
            <person name="Bohlmann J."/>
            <person name="Grigoriev I."/>
            <person name="Hellsten U."/>
            <person name="Putnam N."/>
            <person name="Ralph S."/>
            <person name="Rombauts S."/>
            <person name="Salamov A."/>
            <person name="Schein J."/>
            <person name="Sterck L."/>
            <person name="Aerts A."/>
            <person name="Bhalerao R.R."/>
            <person name="Bhalerao R.P."/>
            <person name="Blaudez D."/>
            <person name="Boerjan W."/>
            <person name="Brun A."/>
            <person name="Brunner A."/>
            <person name="Busov V."/>
            <person name="Campbell M."/>
            <person name="Carlson J."/>
            <person name="Chalot M."/>
            <person name="Chapman J."/>
            <person name="Chen G.L."/>
            <person name="Cooper D."/>
            <person name="Coutinho P.M."/>
            <person name="Couturier J."/>
            <person name="Covert S."/>
            <person name="Cronk Q."/>
            <person name="Cunningham R."/>
            <person name="Davis J."/>
            <person name="Degroeve S."/>
            <person name="Dejardin A."/>
            <person name="Depamphilis C."/>
            <person name="Detter J."/>
            <person name="Dirks B."/>
            <person name="Dubchak I."/>
            <person name="Duplessis S."/>
            <person name="Ehlting J."/>
            <person name="Ellis B."/>
            <person name="Gendler K."/>
            <person name="Goodstein D."/>
            <person name="Gribskov M."/>
            <person name="Grimwood J."/>
            <person name="Groover A."/>
            <person name="Gunter L."/>
            <person name="Hamberger B."/>
            <person name="Heinze B."/>
            <person name="Helariutta Y."/>
            <person name="Henrissat B."/>
            <person name="Holligan D."/>
            <person name="Holt R."/>
            <person name="Huang W."/>
            <person name="Islam-Faridi N."/>
            <person name="Jones S."/>
            <person name="Jones-Rhoades M."/>
            <person name="Jorgensen R."/>
            <person name="Joshi C."/>
            <person name="Kangasjarvi J."/>
            <person name="Karlsson J."/>
            <person name="Kelleher C."/>
            <person name="Kirkpatrick R."/>
            <person name="Kirst M."/>
            <person name="Kohler A."/>
            <person name="Kalluri U."/>
            <person name="Larimer F."/>
            <person name="Leebens-Mack J."/>
            <person name="Leple J.C."/>
            <person name="Locascio P."/>
            <person name="Lou Y."/>
            <person name="Lucas S."/>
            <person name="Martin F."/>
            <person name="Montanini B."/>
            <person name="Napoli C."/>
            <person name="Nelson D.R."/>
            <person name="Nelson C."/>
            <person name="Nieminen K."/>
            <person name="Nilsson O."/>
            <person name="Pereda V."/>
            <person name="Peter G."/>
            <person name="Philippe R."/>
            <person name="Pilate G."/>
            <person name="Poliakov A."/>
            <person name="Razumovskaya J."/>
            <person name="Richardson P."/>
            <person name="Rinaldi C."/>
            <person name="Ritland K."/>
            <person name="Rouze P."/>
            <person name="Ryaboy D."/>
            <person name="Schmutz J."/>
            <person name="Schrader J."/>
            <person name="Segerman B."/>
            <person name="Shin H."/>
            <person name="Siddiqui A."/>
            <person name="Sterky F."/>
            <person name="Terry A."/>
            <person name="Tsai C.J."/>
            <person name="Uberbacher E."/>
            <person name="Unneberg P."/>
            <person name="Vahala J."/>
            <person name="Wall K."/>
            <person name="Wessler S."/>
            <person name="Yang G."/>
            <person name="Yin T."/>
            <person name="Douglas C."/>
            <person name="Marra M."/>
            <person name="Sandberg G."/>
            <person name="Van de Peer Y."/>
            <person name="Rokhsar D."/>
        </authorList>
    </citation>
    <scope>NUCLEOTIDE SEQUENCE [LARGE SCALE GENOMIC DNA]</scope>
    <source>
        <strain evidence="2">cv. Nisqually</strain>
    </source>
</reference>
<name>A0ACC0T7W3_POPTR</name>
<accession>A0ACC0T7W3</accession>
<gene>
    <name evidence="1" type="ORF">POPTR_003G065701v4</name>
</gene>
<keyword evidence="2" id="KW-1185">Reference proteome</keyword>
<comment type="caution">
    <text evidence="1">The sequence shown here is derived from an EMBL/GenBank/DDBJ whole genome shotgun (WGS) entry which is preliminary data.</text>
</comment>
<protein>
    <submittedName>
        <fullName evidence="1">Uncharacterized protein</fullName>
    </submittedName>
</protein>
<evidence type="ECO:0000313" key="2">
    <source>
        <dbReference type="Proteomes" id="UP000006729"/>
    </source>
</evidence>
<dbReference type="Proteomes" id="UP000006729">
    <property type="component" value="Chromosome 3"/>
</dbReference>
<proteinExistence type="predicted"/>
<organism evidence="1 2">
    <name type="scientific">Populus trichocarpa</name>
    <name type="common">Western balsam poplar</name>
    <name type="synonym">Populus balsamifera subsp. trichocarpa</name>
    <dbReference type="NCBI Taxonomy" id="3694"/>
    <lineage>
        <taxon>Eukaryota</taxon>
        <taxon>Viridiplantae</taxon>
        <taxon>Streptophyta</taxon>
        <taxon>Embryophyta</taxon>
        <taxon>Tracheophyta</taxon>
        <taxon>Spermatophyta</taxon>
        <taxon>Magnoliopsida</taxon>
        <taxon>eudicotyledons</taxon>
        <taxon>Gunneridae</taxon>
        <taxon>Pentapetalae</taxon>
        <taxon>rosids</taxon>
        <taxon>fabids</taxon>
        <taxon>Malpighiales</taxon>
        <taxon>Salicaceae</taxon>
        <taxon>Saliceae</taxon>
        <taxon>Populus</taxon>
    </lineage>
</organism>
<sequence length="103" mass="11722">MSRTWSLVVVDTVVPSIILGLLILLAAHVCASTVLNDLAWLLVLNPRASLLNLLKRYNCAVAVSSQYLLYKEIKYSSTEKKKTRKKKKKKKKRASFFLKQTVK</sequence>